<name>T0PU87_SAPDV</name>
<evidence type="ECO:0000313" key="2">
    <source>
        <dbReference type="EMBL" id="EQC25811.1"/>
    </source>
</evidence>
<dbReference type="GO" id="GO:0030139">
    <property type="term" value="C:endocytic vesicle"/>
    <property type="evidence" value="ECO:0007669"/>
    <property type="project" value="TreeGrafter"/>
</dbReference>
<dbReference type="GO" id="GO:0031267">
    <property type="term" value="F:small GTPase binding"/>
    <property type="evidence" value="ECO:0007669"/>
    <property type="project" value="TreeGrafter"/>
</dbReference>
<sequence>MADRPDDGADELEAALMDMDQNEVAYLGAPLVHVTLRTLRQREETKFVLQYRESHEMRQDVIAVVRDAADTRRRGRLGDRSSNIFGGLFTSLARVEKNPYAQHADEMFLELISAPSTPPRPTTPPRARWSDAVPKTTKVLQHFQQLFQTLPGQRAASLLVKPVQHSLCSVLFEFAEIFHALYGTVSSRDDAAHAALDVREFGSVLLQVLSFKYPPLQHDAALLDVATESVEDAMFLHLQPTLHNVFAQVYRTDDSAWSAKLAHLRAAPIDTYDMPDRFQAPLYDDAIEVLSALGNARTPSAKVRCVAATCSSIDRCIKHYFASDPSMALDQLNISADDLPSVLAYVVAQAVATHGHLASYVALMDAFLPPRLEAGEEGYSLAMLHAALTHLESIED</sequence>
<feature type="domain" description="VPS9" evidence="1">
    <location>
        <begin position="251"/>
        <end position="396"/>
    </location>
</feature>
<gene>
    <name evidence="2" type="ORF">SDRG_16327</name>
</gene>
<keyword evidence="3" id="KW-1185">Reference proteome</keyword>
<dbReference type="InterPro" id="IPR037191">
    <property type="entry name" value="VPS9_dom_sf"/>
</dbReference>
<dbReference type="InterPro" id="IPR045046">
    <property type="entry name" value="Vps9-like"/>
</dbReference>
<dbReference type="PROSITE" id="PS51205">
    <property type="entry name" value="VPS9"/>
    <property type="match status" value="1"/>
</dbReference>
<dbReference type="OMA" id="FVLQYRE"/>
<dbReference type="Pfam" id="PF02204">
    <property type="entry name" value="VPS9"/>
    <property type="match status" value="1"/>
</dbReference>
<dbReference type="GO" id="GO:0005085">
    <property type="term" value="F:guanyl-nucleotide exchange factor activity"/>
    <property type="evidence" value="ECO:0007669"/>
    <property type="project" value="InterPro"/>
</dbReference>
<dbReference type="GeneID" id="19957054"/>
<dbReference type="Gene3D" id="1.20.1050.80">
    <property type="entry name" value="VPS9 domain"/>
    <property type="match status" value="1"/>
</dbReference>
<dbReference type="eggNOG" id="ENOG502S6J8">
    <property type="taxonomic scope" value="Eukaryota"/>
</dbReference>
<protein>
    <recommendedName>
        <fullName evidence="1">VPS9 domain-containing protein</fullName>
    </recommendedName>
</protein>
<proteinExistence type="predicted"/>
<organism evidence="2 3">
    <name type="scientific">Saprolegnia diclina (strain VS20)</name>
    <dbReference type="NCBI Taxonomy" id="1156394"/>
    <lineage>
        <taxon>Eukaryota</taxon>
        <taxon>Sar</taxon>
        <taxon>Stramenopiles</taxon>
        <taxon>Oomycota</taxon>
        <taxon>Saprolegniomycetes</taxon>
        <taxon>Saprolegniales</taxon>
        <taxon>Saprolegniaceae</taxon>
        <taxon>Saprolegnia</taxon>
    </lineage>
</organism>
<reference evidence="2 3" key="1">
    <citation type="submission" date="2012-04" db="EMBL/GenBank/DDBJ databases">
        <title>The Genome Sequence of Saprolegnia declina VS20.</title>
        <authorList>
            <consortium name="The Broad Institute Genome Sequencing Platform"/>
            <person name="Russ C."/>
            <person name="Nusbaum C."/>
            <person name="Tyler B."/>
            <person name="van West P."/>
            <person name="Dieguez-Uribeondo J."/>
            <person name="de Bruijn I."/>
            <person name="Tripathy S."/>
            <person name="Jiang R."/>
            <person name="Young S.K."/>
            <person name="Zeng Q."/>
            <person name="Gargeya S."/>
            <person name="Fitzgerald M."/>
            <person name="Haas B."/>
            <person name="Abouelleil A."/>
            <person name="Alvarado L."/>
            <person name="Arachchi H.M."/>
            <person name="Berlin A."/>
            <person name="Chapman S.B."/>
            <person name="Goldberg J."/>
            <person name="Griggs A."/>
            <person name="Gujja S."/>
            <person name="Hansen M."/>
            <person name="Howarth C."/>
            <person name="Imamovic A."/>
            <person name="Larimer J."/>
            <person name="McCowen C."/>
            <person name="Montmayeur A."/>
            <person name="Murphy C."/>
            <person name="Neiman D."/>
            <person name="Pearson M."/>
            <person name="Priest M."/>
            <person name="Roberts A."/>
            <person name="Saif S."/>
            <person name="Shea T."/>
            <person name="Sisk P."/>
            <person name="Sykes S."/>
            <person name="Wortman J."/>
            <person name="Nusbaum C."/>
            <person name="Birren B."/>
        </authorList>
    </citation>
    <scope>NUCLEOTIDE SEQUENCE [LARGE SCALE GENOMIC DNA]</scope>
    <source>
        <strain evidence="2 3">VS20</strain>
    </source>
</reference>
<dbReference type="PANTHER" id="PTHR23101:SF25">
    <property type="entry name" value="GTPASE-ACTIVATING PROTEIN AND VPS9 DOMAIN-CONTAINING PROTEIN 1"/>
    <property type="match status" value="1"/>
</dbReference>
<dbReference type="InterPro" id="IPR003123">
    <property type="entry name" value="VPS9"/>
</dbReference>
<dbReference type="EMBL" id="JH767254">
    <property type="protein sequence ID" value="EQC25811.1"/>
    <property type="molecule type" value="Genomic_DNA"/>
</dbReference>
<dbReference type="InParanoid" id="T0PU87"/>
<dbReference type="GO" id="GO:0005829">
    <property type="term" value="C:cytosol"/>
    <property type="evidence" value="ECO:0007669"/>
    <property type="project" value="TreeGrafter"/>
</dbReference>
<dbReference type="PANTHER" id="PTHR23101">
    <property type="entry name" value="RAB GDP/GTP EXCHANGE FACTOR"/>
    <property type="match status" value="1"/>
</dbReference>
<dbReference type="Proteomes" id="UP000030762">
    <property type="component" value="Unassembled WGS sequence"/>
</dbReference>
<dbReference type="VEuPathDB" id="FungiDB:SDRG_16327"/>
<evidence type="ECO:0000313" key="3">
    <source>
        <dbReference type="Proteomes" id="UP000030762"/>
    </source>
</evidence>
<dbReference type="OrthoDB" id="10264848at2759"/>
<dbReference type="RefSeq" id="XP_008620753.1">
    <property type="nucleotide sequence ID" value="XM_008622531.1"/>
</dbReference>
<evidence type="ECO:0000259" key="1">
    <source>
        <dbReference type="PROSITE" id="PS51205"/>
    </source>
</evidence>
<accession>T0PU87</accession>
<dbReference type="SUPFAM" id="SSF109993">
    <property type="entry name" value="VPS9 domain"/>
    <property type="match status" value="1"/>
</dbReference>
<dbReference type="GO" id="GO:0016192">
    <property type="term" value="P:vesicle-mediated transport"/>
    <property type="evidence" value="ECO:0007669"/>
    <property type="project" value="InterPro"/>
</dbReference>
<dbReference type="AlphaFoldDB" id="T0PU87"/>